<dbReference type="InterPro" id="IPR038705">
    <property type="entry name" value="YabP_sf"/>
</dbReference>
<evidence type="ECO:0000313" key="2">
    <source>
        <dbReference type="Proteomes" id="UP000008467"/>
    </source>
</evidence>
<name>F2JS26_CELLD</name>
<protein>
    <submittedName>
        <fullName evidence="1">Sporulation protein YabP</fullName>
    </submittedName>
</protein>
<dbReference type="Gene3D" id="2.60.40.2000">
    <property type="match status" value="1"/>
</dbReference>
<proteinExistence type="predicted"/>
<keyword evidence="2" id="KW-1185">Reference proteome</keyword>
<dbReference type="Proteomes" id="UP000008467">
    <property type="component" value="Chromosome"/>
</dbReference>
<accession>F2JS26</accession>
<dbReference type="KEGG" id="cle:Clole_1110"/>
<dbReference type="NCBIfam" id="TIGR02892">
    <property type="entry name" value="spore_yabP"/>
    <property type="match status" value="1"/>
</dbReference>
<dbReference type="RefSeq" id="WP_013656139.1">
    <property type="nucleotide sequence ID" value="NC_015275.1"/>
</dbReference>
<dbReference type="GO" id="GO:0030435">
    <property type="term" value="P:sporulation resulting in formation of a cellular spore"/>
    <property type="evidence" value="ECO:0007669"/>
    <property type="project" value="InterPro"/>
</dbReference>
<evidence type="ECO:0000313" key="1">
    <source>
        <dbReference type="EMBL" id="ADZ82840.1"/>
    </source>
</evidence>
<dbReference type="HOGENOM" id="CLU_168343_1_0_9"/>
<dbReference type="InterPro" id="IPR012504">
    <property type="entry name" value="Spore_YabP"/>
</dbReference>
<reference evidence="1 2" key="1">
    <citation type="journal article" date="2011" name="J. Bacteriol.">
        <title>Complete genome sequence of the cellulose-degrading bacterium Cellulosilyticum lentocellum.</title>
        <authorList>
            <consortium name="US DOE Joint Genome Institute"/>
            <person name="Miller D.A."/>
            <person name="Suen G."/>
            <person name="Bruce D."/>
            <person name="Copeland A."/>
            <person name="Cheng J.F."/>
            <person name="Detter C."/>
            <person name="Goodwin L.A."/>
            <person name="Han C.S."/>
            <person name="Hauser L.J."/>
            <person name="Land M.L."/>
            <person name="Lapidus A."/>
            <person name="Lucas S."/>
            <person name="Meincke L."/>
            <person name="Pitluck S."/>
            <person name="Tapia R."/>
            <person name="Teshima H."/>
            <person name="Woyke T."/>
            <person name="Fox B.G."/>
            <person name="Angert E.R."/>
            <person name="Currie C.R."/>
        </authorList>
    </citation>
    <scope>NUCLEOTIDE SEQUENCE [LARGE SCALE GENOMIC DNA]</scope>
    <source>
        <strain evidence="2">ATCC 49066 / DSM 5427 / NCIMB 11756 / RHM5</strain>
    </source>
</reference>
<dbReference type="eggNOG" id="ENOG5032YWW">
    <property type="taxonomic scope" value="Bacteria"/>
</dbReference>
<dbReference type="STRING" id="642492.Clole_1110"/>
<organism evidence="1 2">
    <name type="scientific">Cellulosilyticum lentocellum (strain ATCC 49066 / DSM 5427 / NCIMB 11756 / RHM5)</name>
    <name type="common">Clostridium lentocellum</name>
    <dbReference type="NCBI Taxonomy" id="642492"/>
    <lineage>
        <taxon>Bacteria</taxon>
        <taxon>Bacillati</taxon>
        <taxon>Bacillota</taxon>
        <taxon>Clostridia</taxon>
        <taxon>Lachnospirales</taxon>
        <taxon>Cellulosilyticaceae</taxon>
        <taxon>Cellulosilyticum</taxon>
    </lineage>
</organism>
<dbReference type="PIRSF" id="PIRSF011576">
    <property type="entry name" value="YabP"/>
    <property type="match status" value="1"/>
</dbReference>
<gene>
    <name evidence="1" type="ordered locus">Clole_1110</name>
</gene>
<dbReference type="InterPro" id="IPR022476">
    <property type="entry name" value="Spore_YabP/YqfC"/>
</dbReference>
<dbReference type="EMBL" id="CP002582">
    <property type="protein sequence ID" value="ADZ82840.1"/>
    <property type="molecule type" value="Genomic_DNA"/>
</dbReference>
<sequence>MEEKMGRKHMLTLSDREKLSITGVTEVFSFDEEVIELETGKGYLEIKGDGLHIIKMNIDDGEVIVEGTVDELIYHDNQSQGKKKGAIMSKLFK</sequence>
<dbReference type="AlphaFoldDB" id="F2JS26"/>
<dbReference type="Pfam" id="PF07873">
    <property type="entry name" value="YabP"/>
    <property type="match status" value="1"/>
</dbReference>